<dbReference type="AlphaFoldDB" id="A0A0D0H6Q9"/>
<dbReference type="Proteomes" id="UP000032120">
    <property type="component" value="Unassembled WGS sequence"/>
</dbReference>
<evidence type="ECO:0000313" key="1">
    <source>
        <dbReference type="EMBL" id="KIP52875.1"/>
    </source>
</evidence>
<gene>
    <name evidence="1" type="ORF">SD72_06735</name>
</gene>
<keyword evidence="2" id="KW-1185">Reference proteome</keyword>
<reference evidence="1 2" key="1">
    <citation type="submission" date="2015-01" db="EMBL/GenBank/DDBJ databases">
        <title>Draft genome sequence of Leucobacter komagatae strain VKM ST2845.</title>
        <authorList>
            <person name="Karlyshev A.V."/>
            <person name="Kudryashova E.B."/>
        </authorList>
    </citation>
    <scope>NUCLEOTIDE SEQUENCE [LARGE SCALE GENOMIC DNA]</scope>
    <source>
        <strain evidence="1 2">VKM ST2845</strain>
    </source>
</reference>
<dbReference type="EMBL" id="JXSQ01000006">
    <property type="protein sequence ID" value="KIP52875.1"/>
    <property type="molecule type" value="Genomic_DNA"/>
</dbReference>
<sequence>MPHANAAFPLIRKRANATLRADKLGDFSRTRDGMIWVGGWIELGTDRLMFSANRVNRVVNKPVLGESYATMMDFGVSLDGDFEIRVHPTFVTRTIELVLSDGTQIGFRCWGSRRLAKEIAARQQRLTE</sequence>
<evidence type="ECO:0000313" key="2">
    <source>
        <dbReference type="Proteomes" id="UP000032120"/>
    </source>
</evidence>
<evidence type="ECO:0008006" key="3">
    <source>
        <dbReference type="Google" id="ProtNLM"/>
    </source>
</evidence>
<name>A0A0D0H6Q9_9MICO</name>
<protein>
    <recommendedName>
        <fullName evidence="3">GRAM domain-containing protein</fullName>
    </recommendedName>
</protein>
<dbReference type="OrthoDB" id="9845282at2"/>
<accession>A0A0D0H6Q9</accession>
<organism evidence="1 2">
    <name type="scientific">Leucobacter komagatae</name>
    <dbReference type="NCBI Taxonomy" id="55969"/>
    <lineage>
        <taxon>Bacteria</taxon>
        <taxon>Bacillati</taxon>
        <taxon>Actinomycetota</taxon>
        <taxon>Actinomycetes</taxon>
        <taxon>Micrococcales</taxon>
        <taxon>Microbacteriaceae</taxon>
        <taxon>Leucobacter</taxon>
    </lineage>
</organism>
<dbReference type="RefSeq" id="WP_042543657.1">
    <property type="nucleotide sequence ID" value="NZ_JXSQ01000006.1"/>
</dbReference>
<proteinExistence type="predicted"/>
<comment type="caution">
    <text evidence="1">The sequence shown here is derived from an EMBL/GenBank/DDBJ whole genome shotgun (WGS) entry which is preliminary data.</text>
</comment>